<evidence type="ECO:0000313" key="3">
    <source>
        <dbReference type="EMBL" id="QPS00876.1"/>
    </source>
</evidence>
<reference evidence="3 4" key="1">
    <citation type="submission" date="2020-12" db="EMBL/GenBank/DDBJ databases">
        <title>FDA dAtabase for Regulatory Grade micrObial Sequences (FDA-ARGOS): Supporting development and validation of Infectious Disease Dx tests.</title>
        <authorList>
            <person name="Sproer C."/>
            <person name="Gronow S."/>
            <person name="Severitt S."/>
            <person name="Schroder I."/>
            <person name="Tallon L."/>
            <person name="Sadzewicz L."/>
            <person name="Zhao X."/>
            <person name="Boylan J."/>
            <person name="Ott S."/>
            <person name="Bowen H."/>
            <person name="Vavikolanu K."/>
            <person name="Mehta A."/>
            <person name="Aluvathingal J."/>
            <person name="Nadendla S."/>
            <person name="Lowell S."/>
            <person name="Myers T."/>
            <person name="Yan Y."/>
            <person name="Sichtig H."/>
        </authorList>
    </citation>
    <scope>NUCLEOTIDE SEQUENCE [LARGE SCALE GENOMIC DNA]</scope>
    <source>
        <strain evidence="3 4">FDAARGOS_911</strain>
    </source>
</reference>
<dbReference type="Proteomes" id="UP000594771">
    <property type="component" value="Chromosome"/>
</dbReference>
<dbReference type="EMBL" id="JAOTML010000001">
    <property type="protein sequence ID" value="MCY3052560.1"/>
    <property type="molecule type" value="Genomic_DNA"/>
</dbReference>
<dbReference type="SUPFAM" id="SSF53474">
    <property type="entry name" value="alpha/beta-Hydrolases"/>
    <property type="match status" value="1"/>
</dbReference>
<dbReference type="GO" id="GO:0008236">
    <property type="term" value="F:serine-type peptidase activity"/>
    <property type="evidence" value="ECO:0007669"/>
    <property type="project" value="InterPro"/>
</dbReference>
<dbReference type="GeneID" id="35768469"/>
<dbReference type="InterPro" id="IPR029058">
    <property type="entry name" value="AB_hydrolase_fold"/>
</dbReference>
<name>A0A109REI9_9LACT</name>
<dbReference type="Gene3D" id="3.40.50.1820">
    <property type="entry name" value="alpha/beta hydrolase"/>
    <property type="match status" value="1"/>
</dbReference>
<sequence length="248" mass="28233">MTATNYTVRYNVFSDIPVLEVFMEGQSNKLKDFIIGYHGWTNVKESILTQAIAFAKAGFHVVIPDAYLHGQRRPNNYQYQMEKDLASVLKHNVEEFPRLVQAITEAYSVKHLAIFGTSMGGLTTGLIIAKNGHKLDGAVQYIAAIDAVEQLGQLYNQDQASQNVNEDLAFIRSWNLADHLDQLEGLPFFVYNGGKDNWINTDINRQLIPKIQADNKGVNISYYIYEEEDHWVPFDIIEKSVDFIQKNL</sequence>
<dbReference type="Pfam" id="PF00326">
    <property type="entry name" value="Peptidase_S9"/>
    <property type="match status" value="1"/>
</dbReference>
<dbReference type="Proteomes" id="UP001069145">
    <property type="component" value="Unassembled WGS sequence"/>
</dbReference>
<evidence type="ECO:0000259" key="1">
    <source>
        <dbReference type="Pfam" id="PF00326"/>
    </source>
</evidence>
<dbReference type="OrthoDB" id="31158at2"/>
<reference evidence="2" key="2">
    <citation type="submission" date="2022-09" db="EMBL/GenBank/DDBJ databases">
        <title>Aerococcus urinae taxonomy study.</title>
        <authorList>
            <person name="Christensen J."/>
            <person name="Senneby E."/>
        </authorList>
    </citation>
    <scope>NUCLEOTIDE SEQUENCE</scope>
    <source>
        <strain evidence="2">NLD-066-U95</strain>
    </source>
</reference>
<evidence type="ECO:0000313" key="5">
    <source>
        <dbReference type="Proteomes" id="UP001069145"/>
    </source>
</evidence>
<evidence type="ECO:0000313" key="4">
    <source>
        <dbReference type="Proteomes" id="UP000594771"/>
    </source>
</evidence>
<dbReference type="InterPro" id="IPR001375">
    <property type="entry name" value="Peptidase_S9_cat"/>
</dbReference>
<gene>
    <name evidence="3" type="ORF">I6G68_05620</name>
    <name evidence="2" type="ORF">ODY43_00885</name>
</gene>
<dbReference type="AlphaFoldDB" id="A0A109REI9"/>
<organism evidence="3 4">
    <name type="scientific">Aerococcus urinae</name>
    <dbReference type="NCBI Taxonomy" id="1376"/>
    <lineage>
        <taxon>Bacteria</taxon>
        <taxon>Bacillati</taxon>
        <taxon>Bacillota</taxon>
        <taxon>Bacilli</taxon>
        <taxon>Lactobacillales</taxon>
        <taxon>Aerococcaceae</taxon>
        <taxon>Aerococcus</taxon>
    </lineage>
</organism>
<proteinExistence type="predicted"/>
<dbReference type="KEGG" id="aun:AWM73_04435"/>
<dbReference type="EMBL" id="CP065662">
    <property type="protein sequence ID" value="QPS00876.1"/>
    <property type="molecule type" value="Genomic_DNA"/>
</dbReference>
<dbReference type="GO" id="GO:0006508">
    <property type="term" value="P:proteolysis"/>
    <property type="evidence" value="ECO:0007669"/>
    <property type="project" value="InterPro"/>
</dbReference>
<keyword evidence="5" id="KW-1185">Reference proteome</keyword>
<feature type="domain" description="Peptidase S9 prolyl oligopeptidase catalytic" evidence="1">
    <location>
        <begin position="54"/>
        <end position="233"/>
    </location>
</feature>
<dbReference type="RefSeq" id="WP_060778256.1">
    <property type="nucleotide sequence ID" value="NZ_CAJHLF010000002.1"/>
</dbReference>
<accession>A0A109REI9</accession>
<evidence type="ECO:0000313" key="2">
    <source>
        <dbReference type="EMBL" id="MCY3052560.1"/>
    </source>
</evidence>
<keyword evidence="3" id="KW-0378">Hydrolase</keyword>
<protein>
    <submittedName>
        <fullName evidence="3">Alpha/beta hydrolase</fullName>
    </submittedName>
</protein>